<dbReference type="Gene3D" id="4.10.240.10">
    <property type="entry name" value="Zn(2)-C6 fungal-type DNA-binding domain"/>
    <property type="match status" value="1"/>
</dbReference>
<keyword evidence="4" id="KW-0804">Transcription</keyword>
<dbReference type="SUPFAM" id="SSF57701">
    <property type="entry name" value="Zn2/Cys6 DNA-binding domain"/>
    <property type="match status" value="1"/>
</dbReference>
<comment type="subcellular location">
    <subcellularLocation>
        <location evidence="1">Nucleus</location>
    </subcellularLocation>
</comment>
<feature type="compositionally biased region" description="Basic and acidic residues" evidence="6">
    <location>
        <begin position="650"/>
        <end position="659"/>
    </location>
</feature>
<feature type="region of interest" description="Disordered" evidence="6">
    <location>
        <begin position="859"/>
        <end position="887"/>
    </location>
</feature>
<dbReference type="GO" id="GO:0006351">
    <property type="term" value="P:DNA-templated transcription"/>
    <property type="evidence" value="ECO:0007669"/>
    <property type="project" value="InterPro"/>
</dbReference>
<evidence type="ECO:0000256" key="6">
    <source>
        <dbReference type="SAM" id="MobiDB-lite"/>
    </source>
</evidence>
<feature type="region of interest" description="Disordered" evidence="6">
    <location>
        <begin position="712"/>
        <end position="767"/>
    </location>
</feature>
<evidence type="ECO:0000259" key="7">
    <source>
        <dbReference type="PROSITE" id="PS50048"/>
    </source>
</evidence>
<dbReference type="PANTHER" id="PTHR47338">
    <property type="entry name" value="ZN(II)2CYS6 TRANSCRIPTION FACTOR (EUROFUNG)-RELATED"/>
    <property type="match status" value="1"/>
</dbReference>
<evidence type="ECO:0000256" key="1">
    <source>
        <dbReference type="ARBA" id="ARBA00004123"/>
    </source>
</evidence>
<dbReference type="CDD" id="cd00067">
    <property type="entry name" value="GAL4"/>
    <property type="match status" value="1"/>
</dbReference>
<gene>
    <name evidence="8" type="ORF">QBC47DRAFT_182490</name>
</gene>
<organism evidence="8 9">
    <name type="scientific">Echria macrotheca</name>
    <dbReference type="NCBI Taxonomy" id="438768"/>
    <lineage>
        <taxon>Eukaryota</taxon>
        <taxon>Fungi</taxon>
        <taxon>Dikarya</taxon>
        <taxon>Ascomycota</taxon>
        <taxon>Pezizomycotina</taxon>
        <taxon>Sordariomycetes</taxon>
        <taxon>Sordariomycetidae</taxon>
        <taxon>Sordariales</taxon>
        <taxon>Schizotheciaceae</taxon>
        <taxon>Echria</taxon>
    </lineage>
</organism>
<feature type="domain" description="Zn(2)-C6 fungal-type" evidence="7">
    <location>
        <begin position="20"/>
        <end position="50"/>
    </location>
</feature>
<evidence type="ECO:0000313" key="8">
    <source>
        <dbReference type="EMBL" id="KAK1756222.1"/>
    </source>
</evidence>
<keyword evidence="2" id="KW-0479">Metal-binding</keyword>
<reference evidence="8" key="1">
    <citation type="submission" date="2023-06" db="EMBL/GenBank/DDBJ databases">
        <title>Genome-scale phylogeny and comparative genomics of the fungal order Sordariales.</title>
        <authorList>
            <consortium name="Lawrence Berkeley National Laboratory"/>
            <person name="Hensen N."/>
            <person name="Bonometti L."/>
            <person name="Westerberg I."/>
            <person name="Brannstrom I.O."/>
            <person name="Guillou S."/>
            <person name="Cros-Aarteil S."/>
            <person name="Calhoun S."/>
            <person name="Haridas S."/>
            <person name="Kuo A."/>
            <person name="Mondo S."/>
            <person name="Pangilinan J."/>
            <person name="Riley R."/>
            <person name="Labutti K."/>
            <person name="Andreopoulos B."/>
            <person name="Lipzen A."/>
            <person name="Chen C."/>
            <person name="Yanf M."/>
            <person name="Daum C."/>
            <person name="Ng V."/>
            <person name="Clum A."/>
            <person name="Steindorff A."/>
            <person name="Ohm R."/>
            <person name="Martin F."/>
            <person name="Silar P."/>
            <person name="Natvig D."/>
            <person name="Lalanne C."/>
            <person name="Gautier V."/>
            <person name="Ament-Velasquez S.L."/>
            <person name="Kruys A."/>
            <person name="Hutchinson M.I."/>
            <person name="Powell A.J."/>
            <person name="Barry K."/>
            <person name="Miller A.N."/>
            <person name="Grigoriev I.V."/>
            <person name="Debuchy R."/>
            <person name="Gladieux P."/>
            <person name="Thoren M.H."/>
            <person name="Johannesson H."/>
        </authorList>
    </citation>
    <scope>NUCLEOTIDE SEQUENCE</scope>
    <source>
        <strain evidence="8">PSN4</strain>
    </source>
</reference>
<dbReference type="InterPro" id="IPR007219">
    <property type="entry name" value="XnlR_reg_dom"/>
</dbReference>
<dbReference type="PROSITE" id="PS00463">
    <property type="entry name" value="ZN2_CY6_FUNGAL_1"/>
    <property type="match status" value="1"/>
</dbReference>
<dbReference type="GO" id="GO:0003677">
    <property type="term" value="F:DNA binding"/>
    <property type="evidence" value="ECO:0007669"/>
    <property type="project" value="InterPro"/>
</dbReference>
<dbReference type="PANTHER" id="PTHR47338:SF10">
    <property type="entry name" value="TRANSCRIPTION FACTOR DOMAIN-CONTAINING PROTEIN-RELATED"/>
    <property type="match status" value="1"/>
</dbReference>
<dbReference type="Proteomes" id="UP001239445">
    <property type="component" value="Unassembled WGS sequence"/>
</dbReference>
<protein>
    <submittedName>
        <fullName evidence="8">Binuclear zinc transcription factor</fullName>
    </submittedName>
</protein>
<dbReference type="CDD" id="cd12148">
    <property type="entry name" value="fungal_TF_MHR"/>
    <property type="match status" value="1"/>
</dbReference>
<dbReference type="InterPro" id="IPR036864">
    <property type="entry name" value="Zn2-C6_fun-type_DNA-bd_sf"/>
</dbReference>
<dbReference type="GO" id="GO:0000981">
    <property type="term" value="F:DNA-binding transcription factor activity, RNA polymerase II-specific"/>
    <property type="evidence" value="ECO:0007669"/>
    <property type="project" value="InterPro"/>
</dbReference>
<dbReference type="InterPro" id="IPR001138">
    <property type="entry name" value="Zn2Cys6_DnaBD"/>
</dbReference>
<keyword evidence="5" id="KW-0539">Nucleus</keyword>
<feature type="compositionally biased region" description="Low complexity" evidence="6">
    <location>
        <begin position="859"/>
        <end position="878"/>
    </location>
</feature>
<feature type="compositionally biased region" description="Low complexity" evidence="6">
    <location>
        <begin position="132"/>
        <end position="146"/>
    </location>
</feature>
<dbReference type="GO" id="GO:0005634">
    <property type="term" value="C:nucleus"/>
    <property type="evidence" value="ECO:0007669"/>
    <property type="project" value="UniProtKB-SubCell"/>
</dbReference>
<comment type="caution">
    <text evidence="8">The sequence shown here is derived from an EMBL/GenBank/DDBJ whole genome shotgun (WGS) entry which is preliminary data.</text>
</comment>
<feature type="region of interest" description="Disordered" evidence="6">
    <location>
        <begin position="645"/>
        <end position="684"/>
    </location>
</feature>
<dbReference type="SMART" id="SM00906">
    <property type="entry name" value="Fungal_trans"/>
    <property type="match status" value="1"/>
</dbReference>
<feature type="compositionally biased region" description="Low complexity" evidence="6">
    <location>
        <begin position="735"/>
        <end position="753"/>
    </location>
</feature>
<keyword evidence="9" id="KW-1185">Reference proteome</keyword>
<dbReference type="InterPro" id="IPR050815">
    <property type="entry name" value="TF_fung"/>
</dbReference>
<dbReference type="EMBL" id="MU839832">
    <property type="protein sequence ID" value="KAK1756222.1"/>
    <property type="molecule type" value="Genomic_DNA"/>
</dbReference>
<name>A0AAJ0F6Z8_9PEZI</name>
<dbReference type="SMART" id="SM00066">
    <property type="entry name" value="GAL4"/>
    <property type="match status" value="1"/>
</dbReference>
<feature type="compositionally biased region" description="Low complexity" evidence="6">
    <location>
        <begin position="94"/>
        <end position="105"/>
    </location>
</feature>
<dbReference type="Pfam" id="PF04082">
    <property type="entry name" value="Fungal_trans"/>
    <property type="match status" value="1"/>
</dbReference>
<dbReference type="Pfam" id="PF00172">
    <property type="entry name" value="Zn_clus"/>
    <property type="match status" value="1"/>
</dbReference>
<evidence type="ECO:0000256" key="2">
    <source>
        <dbReference type="ARBA" id="ARBA00022723"/>
    </source>
</evidence>
<keyword evidence="3" id="KW-0805">Transcription regulation</keyword>
<evidence type="ECO:0000313" key="9">
    <source>
        <dbReference type="Proteomes" id="UP001239445"/>
    </source>
</evidence>
<accession>A0AAJ0F6Z8</accession>
<evidence type="ECO:0000256" key="3">
    <source>
        <dbReference type="ARBA" id="ARBA00023015"/>
    </source>
</evidence>
<dbReference type="AlphaFoldDB" id="A0AAJ0F6Z8"/>
<feature type="compositionally biased region" description="Polar residues" evidence="6">
    <location>
        <begin position="757"/>
        <end position="767"/>
    </location>
</feature>
<evidence type="ECO:0000256" key="4">
    <source>
        <dbReference type="ARBA" id="ARBA00023163"/>
    </source>
</evidence>
<feature type="region of interest" description="Disordered" evidence="6">
    <location>
        <begin position="81"/>
        <end position="158"/>
    </location>
</feature>
<evidence type="ECO:0000256" key="5">
    <source>
        <dbReference type="ARBA" id="ARBA00023242"/>
    </source>
</evidence>
<dbReference type="PROSITE" id="PS50048">
    <property type="entry name" value="ZN2_CY6_FUNGAL_2"/>
    <property type="match status" value="1"/>
</dbReference>
<dbReference type="GO" id="GO:0008270">
    <property type="term" value="F:zinc ion binding"/>
    <property type="evidence" value="ECO:0007669"/>
    <property type="project" value="InterPro"/>
</dbReference>
<proteinExistence type="predicted"/>
<sequence>MSSSEEGPAESAAGACEPLACTSCRSRKLKCDRTKPACTRCTKAGAECVYPESRRKPAFKRRNVKELEERLAQVEGFLMNAGKHPSQQPGNHGAGSSTSPSKSSAGGPGNPDLFSGSPQEPVNPQGFPPHKPSFSNSSHSSPPGFGNAPGGELLGLGRSEGLPPMEMIEDLNRIFFEKQQSYIPIVNQARYMRSFYAAPHMRPPMGLQYAIWTLAANGDKTYHQYHEIFYQRARQYLEADELKGNGEYFLTVAHAQAWALIGTDEARCMLFTRAAMSSARGVKLVEMMGLHRLDDPDEEKHPMAPTIAPPQDWAELEERRRVFWGVFCMDSHASISTGWPTLIDMSQVTTRLPASEEAFKSGKKEETSTLRAVFSGGPYSTFAGTVVTCHIFVQLLKHVHRSQPDDNPTDTAQGKFWKRHRELDNTLSSAFMCLPERFRLPRHIRDAPAVHQNLNLHAAVIALHNAAADTVDKYNLPSHMKEISRARCHTAATEIVNIMRMISHIPINFKSPLVAVSLYCAASVFISTAKERPTGCEVENLEFIVQCMEAIGRQHVVTRAYLNHLILDIQHNGIAGSFKTLPSKFNASFGHSIPLLARSSVAAHSKPQPPLPGRLPLGNPQGSIFNPPAHCPSGNWKFSGVTVTTASEKTGGENERDDSAAAGTAGTKRRRISNERTSSASTRAASMFFNPAASMQVDESASNLVPGSEGNLWDGWTSSEGGLGRQQHVKLPHRSGTPSANTPSPSTSNNSGGVVSTPGTTQSGSNLRYSVTEQSPDFFFAGTLAEAVGVVTNTATESNRRGTTTETVTIADHHSTTRMMGGGIINLDAALFHGIDQWENLDAVDPDIFAQVAAAMMQDGGSSGDNNTNNTNNSQDDGFVMPQDDGADVWTQLLSGEGTADGAWDPN</sequence>